<keyword evidence="1" id="KW-1133">Transmembrane helix</keyword>
<evidence type="ECO:0000313" key="3">
    <source>
        <dbReference type="Proteomes" id="UP001595896"/>
    </source>
</evidence>
<comment type="caution">
    <text evidence="2">The sequence shown here is derived from an EMBL/GenBank/DDBJ whole genome shotgun (WGS) entry which is preliminary data.</text>
</comment>
<dbReference type="RefSeq" id="WP_377909505.1">
    <property type="nucleotide sequence ID" value="NZ_JBHSGK010000011.1"/>
</dbReference>
<keyword evidence="3" id="KW-1185">Reference proteome</keyword>
<evidence type="ECO:0000256" key="1">
    <source>
        <dbReference type="SAM" id="Phobius"/>
    </source>
</evidence>
<evidence type="ECO:0000313" key="2">
    <source>
        <dbReference type="EMBL" id="MFC4736890.1"/>
    </source>
</evidence>
<accession>A0ABV9NXV2</accession>
<keyword evidence="1" id="KW-0812">Transmembrane</keyword>
<proteinExistence type="predicted"/>
<name>A0ABV9NXV2_9BACI</name>
<reference evidence="3" key="1">
    <citation type="journal article" date="2019" name="Int. J. Syst. Evol. Microbiol.">
        <title>The Global Catalogue of Microorganisms (GCM) 10K type strain sequencing project: providing services to taxonomists for standard genome sequencing and annotation.</title>
        <authorList>
            <consortium name="The Broad Institute Genomics Platform"/>
            <consortium name="The Broad Institute Genome Sequencing Center for Infectious Disease"/>
            <person name="Wu L."/>
            <person name="Ma J."/>
        </authorList>
    </citation>
    <scope>NUCLEOTIDE SEQUENCE [LARGE SCALE GENOMIC DNA]</scope>
    <source>
        <strain evidence="3">JCM 12165</strain>
    </source>
</reference>
<dbReference type="Proteomes" id="UP001595896">
    <property type="component" value="Unassembled WGS sequence"/>
</dbReference>
<feature type="transmembrane region" description="Helical" evidence="1">
    <location>
        <begin position="27"/>
        <end position="47"/>
    </location>
</feature>
<gene>
    <name evidence="2" type="ORF">ACFO4L_09865</name>
</gene>
<protein>
    <submittedName>
        <fullName evidence="2">Uncharacterized protein</fullName>
    </submittedName>
</protein>
<organism evidence="2 3">
    <name type="scientific">Bacillus daqingensis</name>
    <dbReference type="NCBI Taxonomy" id="872396"/>
    <lineage>
        <taxon>Bacteria</taxon>
        <taxon>Bacillati</taxon>
        <taxon>Bacillota</taxon>
        <taxon>Bacilli</taxon>
        <taxon>Bacillales</taxon>
        <taxon>Bacillaceae</taxon>
        <taxon>Bacillus</taxon>
    </lineage>
</organism>
<dbReference type="EMBL" id="JBHSGK010000011">
    <property type="protein sequence ID" value="MFC4736890.1"/>
    <property type="molecule type" value="Genomic_DNA"/>
</dbReference>
<sequence length="52" mass="5634">MWAVTIALTALWLIAGATLHAPAAFQVLTLLLIFAAIFTLLGQEPVINEEKQ</sequence>
<keyword evidence="1" id="KW-0472">Membrane</keyword>